<keyword evidence="6" id="KW-1185">Reference proteome</keyword>
<gene>
    <name evidence="5" type="ORF">BgAZ_200650</name>
</gene>
<reference evidence="5" key="1">
    <citation type="submission" date="2023-08" db="EMBL/GenBank/DDBJ databases">
        <title>Draft sequence of the Babesia gibsoni genome.</title>
        <authorList>
            <person name="Yamagishi J.Y."/>
            <person name="Xuan X.X."/>
        </authorList>
    </citation>
    <scope>NUCLEOTIDE SEQUENCE</scope>
    <source>
        <strain evidence="5">Azabu</strain>
    </source>
</reference>
<keyword evidence="4" id="KW-0539">Nucleus</keyword>
<dbReference type="AlphaFoldDB" id="A0AAD8LJ54"/>
<evidence type="ECO:0008006" key="7">
    <source>
        <dbReference type="Google" id="ProtNLM"/>
    </source>
</evidence>
<keyword evidence="2" id="KW-0819">tRNA processing</keyword>
<dbReference type="GO" id="GO:0005655">
    <property type="term" value="C:nucleolar ribonuclease P complex"/>
    <property type="evidence" value="ECO:0007669"/>
    <property type="project" value="InterPro"/>
</dbReference>
<sequence length="269" mass="30303">MTQGDSCAPERISTVIYKRPLFPLKKEHNEIYITSATPLCVYYKRATQLLAWQLSQYSSLSTKKFMKENRVNQKTGRMANRSKVIPEHNAGVNAAVDGKALGCALSKRTVSCVDQKLNGVIIHGTGKCVNKALYLLHDVYDYVKDIYVKAQSRFNRSAVFQPCEKCANREGYKSGKRTNIATSEETCSGCIDSTNKYLEDIVKRILKVDISTGTVKCKDDVFQYTIEEGKSHFCETYSPLESYNTTLKMSQKDRMVSSIKIVIKVAMNP</sequence>
<keyword evidence="3" id="KW-0694">RNA-binding</keyword>
<dbReference type="InterPro" id="IPR036882">
    <property type="entry name" value="Alba-like_dom_sf"/>
</dbReference>
<dbReference type="Proteomes" id="UP001230268">
    <property type="component" value="Unassembled WGS sequence"/>
</dbReference>
<dbReference type="EMBL" id="JAVEPI010000002">
    <property type="protein sequence ID" value="KAK1443189.1"/>
    <property type="molecule type" value="Genomic_DNA"/>
</dbReference>
<name>A0AAD8LJ54_BABGI</name>
<dbReference type="Gene3D" id="3.30.110.20">
    <property type="entry name" value="Alba-like domain"/>
    <property type="match status" value="1"/>
</dbReference>
<comment type="caution">
    <text evidence="5">The sequence shown here is derived from an EMBL/GenBank/DDBJ whole genome shotgun (WGS) entry which is preliminary data.</text>
</comment>
<evidence type="ECO:0000313" key="5">
    <source>
        <dbReference type="EMBL" id="KAK1443189.1"/>
    </source>
</evidence>
<evidence type="ECO:0000256" key="3">
    <source>
        <dbReference type="ARBA" id="ARBA00022884"/>
    </source>
</evidence>
<organism evidence="5 6">
    <name type="scientific">Babesia gibsoni</name>
    <dbReference type="NCBI Taxonomy" id="33632"/>
    <lineage>
        <taxon>Eukaryota</taxon>
        <taxon>Sar</taxon>
        <taxon>Alveolata</taxon>
        <taxon>Apicomplexa</taxon>
        <taxon>Aconoidasida</taxon>
        <taxon>Piroplasmida</taxon>
        <taxon>Babesiidae</taxon>
        <taxon>Babesia</taxon>
    </lineage>
</organism>
<evidence type="ECO:0000256" key="1">
    <source>
        <dbReference type="ARBA" id="ARBA00004123"/>
    </source>
</evidence>
<dbReference type="InterPro" id="IPR014612">
    <property type="entry name" value="Pop7/Rpp20"/>
</dbReference>
<evidence type="ECO:0000256" key="4">
    <source>
        <dbReference type="ARBA" id="ARBA00023242"/>
    </source>
</evidence>
<dbReference type="Pfam" id="PF12328">
    <property type="entry name" value="Rpp20"/>
    <property type="match status" value="1"/>
</dbReference>
<dbReference type="GO" id="GO:0000172">
    <property type="term" value="C:ribonuclease MRP complex"/>
    <property type="evidence" value="ECO:0007669"/>
    <property type="project" value="InterPro"/>
</dbReference>
<protein>
    <recommendedName>
        <fullName evidence="7">DNA/RNA-binding protein Alba-like domain-containing protein</fullName>
    </recommendedName>
</protein>
<accession>A0AAD8LJ54</accession>
<proteinExistence type="predicted"/>
<evidence type="ECO:0000313" key="6">
    <source>
        <dbReference type="Proteomes" id="UP001230268"/>
    </source>
</evidence>
<dbReference type="GO" id="GO:0003723">
    <property type="term" value="F:RNA binding"/>
    <property type="evidence" value="ECO:0007669"/>
    <property type="project" value="UniProtKB-KW"/>
</dbReference>
<evidence type="ECO:0000256" key="2">
    <source>
        <dbReference type="ARBA" id="ARBA00022694"/>
    </source>
</evidence>
<comment type="subcellular location">
    <subcellularLocation>
        <location evidence="1">Nucleus</location>
    </subcellularLocation>
</comment>
<dbReference type="GO" id="GO:0001682">
    <property type="term" value="P:tRNA 5'-leader removal"/>
    <property type="evidence" value="ECO:0007669"/>
    <property type="project" value="InterPro"/>
</dbReference>